<dbReference type="Proteomes" id="UP000735302">
    <property type="component" value="Unassembled WGS sequence"/>
</dbReference>
<proteinExistence type="predicted"/>
<name>A0AAV4DW61_9GAST</name>
<dbReference type="AlphaFoldDB" id="A0AAV4DW61"/>
<sequence length="132" mass="14877">MKRMHLGRLHSYKIARATFMRMFQTEGDSVYHCAIQSQSEFVKHCITNAPGRKSEASDNLHKSNSLAYSIVSYFPTGRDRPLGTVFVSYAAVFAPNTKDFNTIDRIVAHCVHPLYLVQSSQMSTWLTGVKSS</sequence>
<protein>
    <submittedName>
        <fullName evidence="1">Uncharacterized protein</fullName>
    </submittedName>
</protein>
<organism evidence="1 2">
    <name type="scientific">Plakobranchus ocellatus</name>
    <dbReference type="NCBI Taxonomy" id="259542"/>
    <lineage>
        <taxon>Eukaryota</taxon>
        <taxon>Metazoa</taxon>
        <taxon>Spiralia</taxon>
        <taxon>Lophotrochozoa</taxon>
        <taxon>Mollusca</taxon>
        <taxon>Gastropoda</taxon>
        <taxon>Heterobranchia</taxon>
        <taxon>Euthyneura</taxon>
        <taxon>Panpulmonata</taxon>
        <taxon>Sacoglossa</taxon>
        <taxon>Placobranchoidea</taxon>
        <taxon>Plakobranchidae</taxon>
        <taxon>Plakobranchus</taxon>
    </lineage>
</organism>
<accession>A0AAV4DW61</accession>
<dbReference type="EMBL" id="BLXT01008401">
    <property type="protein sequence ID" value="GFO48483.1"/>
    <property type="molecule type" value="Genomic_DNA"/>
</dbReference>
<evidence type="ECO:0000313" key="2">
    <source>
        <dbReference type="Proteomes" id="UP000735302"/>
    </source>
</evidence>
<reference evidence="1 2" key="1">
    <citation type="journal article" date="2021" name="Elife">
        <title>Chloroplast acquisition without the gene transfer in kleptoplastic sea slugs, Plakobranchus ocellatus.</title>
        <authorList>
            <person name="Maeda T."/>
            <person name="Takahashi S."/>
            <person name="Yoshida T."/>
            <person name="Shimamura S."/>
            <person name="Takaki Y."/>
            <person name="Nagai Y."/>
            <person name="Toyoda A."/>
            <person name="Suzuki Y."/>
            <person name="Arimoto A."/>
            <person name="Ishii H."/>
            <person name="Satoh N."/>
            <person name="Nishiyama T."/>
            <person name="Hasebe M."/>
            <person name="Maruyama T."/>
            <person name="Minagawa J."/>
            <person name="Obokata J."/>
            <person name="Shigenobu S."/>
        </authorList>
    </citation>
    <scope>NUCLEOTIDE SEQUENCE [LARGE SCALE GENOMIC DNA]</scope>
</reference>
<comment type="caution">
    <text evidence="1">The sequence shown here is derived from an EMBL/GenBank/DDBJ whole genome shotgun (WGS) entry which is preliminary data.</text>
</comment>
<gene>
    <name evidence="1" type="ORF">PoB_007498800</name>
</gene>
<evidence type="ECO:0000313" key="1">
    <source>
        <dbReference type="EMBL" id="GFO48483.1"/>
    </source>
</evidence>
<keyword evidence="2" id="KW-1185">Reference proteome</keyword>